<reference evidence="2 3" key="1">
    <citation type="journal article" date="2015" name="Genome Biol. Evol.">
        <title>Phylogenomic analyses indicate that early fungi evolved digesting cell walls of algal ancestors of land plants.</title>
        <authorList>
            <person name="Chang Y."/>
            <person name="Wang S."/>
            <person name="Sekimoto S."/>
            <person name="Aerts A.L."/>
            <person name="Choi C."/>
            <person name="Clum A."/>
            <person name="LaButti K.M."/>
            <person name="Lindquist E.A."/>
            <person name="Yee Ngan C."/>
            <person name="Ohm R.A."/>
            <person name="Salamov A.A."/>
            <person name="Grigoriev I.V."/>
            <person name="Spatafora J.W."/>
            <person name="Berbee M.L."/>
        </authorList>
    </citation>
    <scope>NUCLEOTIDE SEQUENCE [LARGE SCALE GENOMIC DNA]</scope>
    <source>
        <strain evidence="2 3">JEL478</strain>
    </source>
</reference>
<proteinExistence type="predicted"/>
<keyword evidence="3" id="KW-1185">Reference proteome</keyword>
<dbReference type="AlphaFoldDB" id="A0A139AMR6"/>
<evidence type="ECO:0000256" key="1">
    <source>
        <dbReference type="SAM" id="MobiDB-lite"/>
    </source>
</evidence>
<organism evidence="2 3">
    <name type="scientific">Gonapodya prolifera (strain JEL478)</name>
    <name type="common">Monoblepharis prolifera</name>
    <dbReference type="NCBI Taxonomy" id="1344416"/>
    <lineage>
        <taxon>Eukaryota</taxon>
        <taxon>Fungi</taxon>
        <taxon>Fungi incertae sedis</taxon>
        <taxon>Chytridiomycota</taxon>
        <taxon>Chytridiomycota incertae sedis</taxon>
        <taxon>Monoblepharidomycetes</taxon>
        <taxon>Monoblepharidales</taxon>
        <taxon>Gonapodyaceae</taxon>
        <taxon>Gonapodya</taxon>
    </lineage>
</organism>
<evidence type="ECO:0000313" key="2">
    <source>
        <dbReference type="EMBL" id="KXS18052.1"/>
    </source>
</evidence>
<dbReference type="EMBL" id="KQ965744">
    <property type="protein sequence ID" value="KXS18052.1"/>
    <property type="molecule type" value="Genomic_DNA"/>
</dbReference>
<sequence length="232" mass="25115">MPLPVIPAAQSILGGMLGGSGGDSSAPPGGTQRQNQIQNVNVSLTNRVDNTVEARAAAAAEAQAQADAQAQAEAAAQAQAQASSVSNTIAVALERAKSDLRAANARISQLEQIIRDQHSASENEYNKWTNLNLELHPDAFGKWRKAVSSGTITLVPNDNSFIVSYDDGRIGNHRFTARAPYFFECTRDDKFGTSYFILLPFHGSGAQIRMVEFHRGHVYEWFKGAVRTNQAN</sequence>
<evidence type="ECO:0000313" key="3">
    <source>
        <dbReference type="Proteomes" id="UP000070544"/>
    </source>
</evidence>
<protein>
    <submittedName>
        <fullName evidence="2">Uncharacterized protein</fullName>
    </submittedName>
</protein>
<gene>
    <name evidence="2" type="ORF">M427DRAFT_54260</name>
</gene>
<feature type="region of interest" description="Disordered" evidence="1">
    <location>
        <begin position="14"/>
        <end position="34"/>
    </location>
</feature>
<accession>A0A139AMR6</accession>
<dbReference type="Proteomes" id="UP000070544">
    <property type="component" value="Unassembled WGS sequence"/>
</dbReference>
<name>A0A139AMR6_GONPJ</name>